<reference evidence="1" key="1">
    <citation type="submission" date="2020-05" db="EMBL/GenBank/DDBJ databases">
        <title>WGS assembly of Panicum virgatum.</title>
        <authorList>
            <person name="Lovell J.T."/>
            <person name="Jenkins J."/>
            <person name="Shu S."/>
            <person name="Juenger T.E."/>
            <person name="Schmutz J."/>
        </authorList>
    </citation>
    <scope>NUCLEOTIDE SEQUENCE</scope>
    <source>
        <strain evidence="1">AP13</strain>
    </source>
</reference>
<proteinExistence type="predicted"/>
<comment type="caution">
    <text evidence="1">The sequence shown here is derived from an EMBL/GenBank/DDBJ whole genome shotgun (WGS) entry which is preliminary data.</text>
</comment>
<evidence type="ECO:0000313" key="1">
    <source>
        <dbReference type="EMBL" id="KAG2556406.1"/>
    </source>
</evidence>
<dbReference type="EMBL" id="CM029052">
    <property type="protein sequence ID" value="KAG2556406.1"/>
    <property type="molecule type" value="Genomic_DNA"/>
</dbReference>
<sequence length="73" mass="8210">MALIFSILHRWRQRQEEAALAAAEVAFILQSAQGWASSLLLLQSPLPLRSRSRSHRCCVGDFNNSICAKNLKE</sequence>
<dbReference type="AlphaFoldDB" id="A0A8T0PAW2"/>
<organism evidence="1 2">
    <name type="scientific">Panicum virgatum</name>
    <name type="common">Blackwell switchgrass</name>
    <dbReference type="NCBI Taxonomy" id="38727"/>
    <lineage>
        <taxon>Eukaryota</taxon>
        <taxon>Viridiplantae</taxon>
        <taxon>Streptophyta</taxon>
        <taxon>Embryophyta</taxon>
        <taxon>Tracheophyta</taxon>
        <taxon>Spermatophyta</taxon>
        <taxon>Magnoliopsida</taxon>
        <taxon>Liliopsida</taxon>
        <taxon>Poales</taxon>
        <taxon>Poaceae</taxon>
        <taxon>PACMAD clade</taxon>
        <taxon>Panicoideae</taxon>
        <taxon>Panicodae</taxon>
        <taxon>Paniceae</taxon>
        <taxon>Panicinae</taxon>
        <taxon>Panicum</taxon>
        <taxon>Panicum sect. Hiantes</taxon>
    </lineage>
</organism>
<gene>
    <name evidence="1" type="ORF">PVAP13_8NG189302</name>
</gene>
<accession>A0A8T0PAW2</accession>
<protein>
    <submittedName>
        <fullName evidence="1">Uncharacterized protein</fullName>
    </submittedName>
</protein>
<dbReference type="Proteomes" id="UP000823388">
    <property type="component" value="Chromosome 8N"/>
</dbReference>
<name>A0A8T0PAW2_PANVG</name>
<keyword evidence="2" id="KW-1185">Reference proteome</keyword>
<evidence type="ECO:0000313" key="2">
    <source>
        <dbReference type="Proteomes" id="UP000823388"/>
    </source>
</evidence>